<organism evidence="2 3">
    <name type="scientific">Thermomonospora echinospora</name>
    <dbReference type="NCBI Taxonomy" id="1992"/>
    <lineage>
        <taxon>Bacteria</taxon>
        <taxon>Bacillati</taxon>
        <taxon>Actinomycetota</taxon>
        <taxon>Actinomycetes</taxon>
        <taxon>Streptosporangiales</taxon>
        <taxon>Thermomonosporaceae</taxon>
        <taxon>Thermomonospora</taxon>
    </lineage>
</organism>
<keyword evidence="3" id="KW-1185">Reference proteome</keyword>
<gene>
    <name evidence="2" type="ORF">SAMN04489712_10695</name>
</gene>
<feature type="region of interest" description="Disordered" evidence="1">
    <location>
        <begin position="43"/>
        <end position="71"/>
    </location>
</feature>
<dbReference type="EMBL" id="FNVO01000006">
    <property type="protein sequence ID" value="SEG53484.1"/>
    <property type="molecule type" value="Genomic_DNA"/>
</dbReference>
<dbReference type="RefSeq" id="WP_146087412.1">
    <property type="nucleotide sequence ID" value="NZ_FNVO01000006.1"/>
</dbReference>
<feature type="compositionally biased region" description="Basic and acidic residues" evidence="1">
    <location>
        <begin position="48"/>
        <end position="71"/>
    </location>
</feature>
<accession>A0A1H6AYQ0</accession>
<proteinExistence type="predicted"/>
<evidence type="ECO:0000313" key="2">
    <source>
        <dbReference type="EMBL" id="SEG53484.1"/>
    </source>
</evidence>
<protein>
    <submittedName>
        <fullName evidence="2">Uncharacterized protein</fullName>
    </submittedName>
</protein>
<dbReference type="OrthoDB" id="3541161at2"/>
<dbReference type="Proteomes" id="UP000236723">
    <property type="component" value="Unassembled WGS sequence"/>
</dbReference>
<name>A0A1H6AYQ0_9ACTN</name>
<evidence type="ECO:0000256" key="1">
    <source>
        <dbReference type="SAM" id="MobiDB-lite"/>
    </source>
</evidence>
<evidence type="ECO:0000313" key="3">
    <source>
        <dbReference type="Proteomes" id="UP000236723"/>
    </source>
</evidence>
<dbReference type="AlphaFoldDB" id="A0A1H6AYQ0"/>
<reference evidence="3" key="1">
    <citation type="submission" date="2016-10" db="EMBL/GenBank/DDBJ databases">
        <authorList>
            <person name="Varghese N."/>
            <person name="Submissions S."/>
        </authorList>
    </citation>
    <scope>NUCLEOTIDE SEQUENCE [LARGE SCALE GENOMIC DNA]</scope>
    <source>
        <strain evidence="3">DSM 43163</strain>
    </source>
</reference>
<sequence length="129" mass="14304">MRGRTDGNAVRMLGWVLCLCLCWSAVLMPASWGEGDRRGASIAAPDHLMGEQREESEKLPRKAEASRLREADDNVGAPARPVMVVMLWHLLAQWRAGLVLRLYGPGDGPWWEGLPDMGAVLARIQVLRC</sequence>